<dbReference type="EMBL" id="NOXS01000030">
    <property type="protein sequence ID" value="OYQ19798.1"/>
    <property type="molecule type" value="Genomic_DNA"/>
</dbReference>
<reference evidence="4 5" key="1">
    <citation type="submission" date="2017-07" db="EMBL/GenBank/DDBJ databases">
        <title>Elstera cyanobacteriorum sp. nov., a novel bacterium isolated from cyanobacterial aggregates in a eutrophic lake.</title>
        <authorList>
            <person name="Cai H."/>
        </authorList>
    </citation>
    <scope>NUCLEOTIDE SEQUENCE [LARGE SCALE GENOMIC DNA]</scope>
    <source>
        <strain evidence="4 5">TH019</strain>
    </source>
</reference>
<feature type="DNA-binding region" description="OmpR/PhoB-type" evidence="2">
    <location>
        <begin position="108"/>
        <end position="204"/>
    </location>
</feature>
<feature type="domain" description="OmpR/PhoB-type" evidence="3">
    <location>
        <begin position="108"/>
        <end position="204"/>
    </location>
</feature>
<proteinExistence type="predicted"/>
<dbReference type="Gene3D" id="1.10.10.10">
    <property type="entry name" value="Winged helix-like DNA-binding domain superfamily/Winged helix DNA-binding domain"/>
    <property type="match status" value="1"/>
</dbReference>
<dbReference type="InterPro" id="IPR036388">
    <property type="entry name" value="WH-like_DNA-bd_sf"/>
</dbReference>
<comment type="caution">
    <text evidence="4">The sequence shown here is derived from an EMBL/GenBank/DDBJ whole genome shotgun (WGS) entry which is preliminary data.</text>
</comment>
<dbReference type="GO" id="GO:0000160">
    <property type="term" value="P:phosphorelay signal transduction system"/>
    <property type="evidence" value="ECO:0007669"/>
    <property type="project" value="InterPro"/>
</dbReference>
<evidence type="ECO:0000313" key="4">
    <source>
        <dbReference type="EMBL" id="OYQ19798.1"/>
    </source>
</evidence>
<dbReference type="GO" id="GO:0006355">
    <property type="term" value="P:regulation of DNA-templated transcription"/>
    <property type="evidence" value="ECO:0007669"/>
    <property type="project" value="InterPro"/>
</dbReference>
<dbReference type="GO" id="GO:0003677">
    <property type="term" value="F:DNA binding"/>
    <property type="evidence" value="ECO:0007669"/>
    <property type="project" value="UniProtKB-UniRule"/>
</dbReference>
<keyword evidence="1 2" id="KW-0238">DNA-binding</keyword>
<evidence type="ECO:0000313" key="5">
    <source>
        <dbReference type="Proteomes" id="UP000216361"/>
    </source>
</evidence>
<dbReference type="RefSeq" id="WP_094408217.1">
    <property type="nucleotide sequence ID" value="NZ_BMJZ01000006.1"/>
</dbReference>
<dbReference type="Proteomes" id="UP000216361">
    <property type="component" value="Unassembled WGS sequence"/>
</dbReference>
<organism evidence="4 5">
    <name type="scientific">Elstera cyanobacteriorum</name>
    <dbReference type="NCBI Taxonomy" id="2022747"/>
    <lineage>
        <taxon>Bacteria</taxon>
        <taxon>Pseudomonadati</taxon>
        <taxon>Pseudomonadota</taxon>
        <taxon>Alphaproteobacteria</taxon>
        <taxon>Rhodospirillales</taxon>
        <taxon>Rhodospirillaceae</taxon>
        <taxon>Elstera</taxon>
    </lineage>
</organism>
<protein>
    <recommendedName>
        <fullName evidence="3">OmpR/PhoB-type domain-containing protein</fullName>
    </recommendedName>
</protein>
<dbReference type="PROSITE" id="PS51755">
    <property type="entry name" value="OMPR_PHOB"/>
    <property type="match status" value="1"/>
</dbReference>
<dbReference type="SUPFAM" id="SSF46894">
    <property type="entry name" value="C-terminal effector domain of the bipartite response regulators"/>
    <property type="match status" value="1"/>
</dbReference>
<name>A0A255XS51_9PROT</name>
<evidence type="ECO:0000259" key="3">
    <source>
        <dbReference type="PROSITE" id="PS51755"/>
    </source>
</evidence>
<dbReference type="OrthoDB" id="9802426at2"/>
<keyword evidence="5" id="KW-1185">Reference proteome</keyword>
<dbReference type="InterPro" id="IPR001867">
    <property type="entry name" value="OmpR/PhoB-type_DNA-bd"/>
</dbReference>
<accession>A0A255XS51</accession>
<dbReference type="AlphaFoldDB" id="A0A255XS51"/>
<dbReference type="CDD" id="cd00383">
    <property type="entry name" value="trans_reg_C"/>
    <property type="match status" value="1"/>
</dbReference>
<dbReference type="InterPro" id="IPR016032">
    <property type="entry name" value="Sig_transdc_resp-reg_C-effctor"/>
</dbReference>
<dbReference type="Pfam" id="PF00486">
    <property type="entry name" value="Trans_reg_C"/>
    <property type="match status" value="1"/>
</dbReference>
<evidence type="ECO:0000256" key="1">
    <source>
        <dbReference type="ARBA" id="ARBA00023125"/>
    </source>
</evidence>
<evidence type="ECO:0000256" key="2">
    <source>
        <dbReference type="PROSITE-ProRule" id="PRU01091"/>
    </source>
</evidence>
<sequence>MGGAPLWIVEPDPLVRPILAAAVEGVTAVAIEMVEALPNAAPPAGALILSLRPGELWPDWAAALPTVAMVTKGDTRPWPPGWEVLEKPLHPALLRAALLRVLEAAPIQDSLPIAGGGLHLTRRLLSGPGGEVRLTEKEAALLRHLLTASAPVPRAALLAEIWGYHSDTPTRTVETHVYRLRRKIEALGLPLVIEATGDGYGARGG</sequence>
<gene>
    <name evidence="4" type="ORF">CHR90_06670</name>
</gene>
<dbReference type="SMART" id="SM00862">
    <property type="entry name" value="Trans_reg_C"/>
    <property type="match status" value="1"/>
</dbReference>